<dbReference type="InterPro" id="IPR046357">
    <property type="entry name" value="PPIase_dom_sf"/>
</dbReference>
<reference evidence="13" key="1">
    <citation type="submission" date="2017-05" db="EMBL/GenBank/DDBJ databases">
        <title>Improved OligoMM genomes.</title>
        <authorList>
            <person name="Garzetti D."/>
        </authorList>
    </citation>
    <scope>NUCLEOTIDE SEQUENCE [LARGE SCALE GENOMIC DNA]</scope>
    <source>
        <strain evidence="13">YL45</strain>
    </source>
</reference>
<keyword evidence="5 9" id="KW-0697">Rotamase</keyword>
<name>A0A227KBW0_9BURK</name>
<evidence type="ECO:0000259" key="11">
    <source>
        <dbReference type="PROSITE" id="PS50059"/>
    </source>
</evidence>
<dbReference type="GeneID" id="78363592"/>
<comment type="caution">
    <text evidence="12">The sequence shown here is derived from an EMBL/GenBank/DDBJ whole genome shotgun (WGS) entry which is preliminary data.</text>
</comment>
<evidence type="ECO:0000256" key="1">
    <source>
        <dbReference type="ARBA" id="ARBA00000971"/>
    </source>
</evidence>
<evidence type="ECO:0000256" key="10">
    <source>
        <dbReference type="RuleBase" id="RU003915"/>
    </source>
</evidence>
<accession>A0A227KBW0</accession>
<proteinExistence type="inferred from homology"/>
<dbReference type="PROSITE" id="PS50059">
    <property type="entry name" value="FKBP_PPIASE"/>
    <property type="match status" value="1"/>
</dbReference>
<keyword evidence="6" id="KW-0143">Chaperone</keyword>
<dbReference type="GO" id="GO:0042026">
    <property type="term" value="P:protein refolding"/>
    <property type="evidence" value="ECO:0007669"/>
    <property type="project" value="UniProtKB-ARBA"/>
</dbReference>
<dbReference type="InterPro" id="IPR001179">
    <property type="entry name" value="PPIase_FKBP_dom"/>
</dbReference>
<comment type="similarity">
    <text evidence="3 10">Belongs to the FKBP-type PPIase family.</text>
</comment>
<keyword evidence="13" id="KW-1185">Reference proteome</keyword>
<dbReference type="PANTHER" id="PTHR47861:SF3">
    <property type="entry name" value="FKBP-TYPE PEPTIDYL-PROLYL CIS-TRANS ISOMERASE SLYD"/>
    <property type="match status" value="1"/>
</dbReference>
<comment type="catalytic activity">
    <reaction evidence="1 9 10">
        <text>[protein]-peptidylproline (omega=180) = [protein]-peptidylproline (omega=0)</text>
        <dbReference type="Rhea" id="RHEA:16237"/>
        <dbReference type="Rhea" id="RHEA-COMP:10747"/>
        <dbReference type="Rhea" id="RHEA-COMP:10748"/>
        <dbReference type="ChEBI" id="CHEBI:83833"/>
        <dbReference type="ChEBI" id="CHEBI:83834"/>
        <dbReference type="EC" id="5.2.1.8"/>
    </reaction>
</comment>
<dbReference type="GO" id="GO:0005737">
    <property type="term" value="C:cytoplasm"/>
    <property type="evidence" value="ECO:0007669"/>
    <property type="project" value="UniProtKB-SubCell"/>
</dbReference>
<feature type="domain" description="PPIase FKBP-type" evidence="11">
    <location>
        <begin position="8"/>
        <end position="91"/>
    </location>
</feature>
<evidence type="ECO:0000313" key="12">
    <source>
        <dbReference type="EMBL" id="OXE44326.1"/>
    </source>
</evidence>
<dbReference type="EMBL" id="NHMP01000013">
    <property type="protein sequence ID" value="OXE44326.1"/>
    <property type="molecule type" value="Genomic_DNA"/>
</dbReference>
<evidence type="ECO:0000256" key="2">
    <source>
        <dbReference type="ARBA" id="ARBA00004496"/>
    </source>
</evidence>
<evidence type="ECO:0000256" key="4">
    <source>
        <dbReference type="ARBA" id="ARBA00022490"/>
    </source>
</evidence>
<dbReference type="Gene3D" id="3.10.50.40">
    <property type="match status" value="1"/>
</dbReference>
<sequence>MAKNTNDETVVTVDSVVKVKMKVTTAGKDFEEETDDDGSFILIGHNDTLPAIEKALVGKKVGDKIHLKLEPEDAFGESDPALIMAVPNALLGDHIEEGMKVAGTVLDPTDENIYTVLGPASSGETILDGNHPLAGEALTIDIEILEINKPTKEEIENIESQAASSDLFEISEVTRDQLSH</sequence>
<keyword evidence="4" id="KW-0963">Cytoplasm</keyword>
<evidence type="ECO:0000313" key="13">
    <source>
        <dbReference type="Proteomes" id="UP000214610"/>
    </source>
</evidence>
<comment type="subcellular location">
    <subcellularLocation>
        <location evidence="2">Cytoplasm</location>
    </subcellularLocation>
</comment>
<keyword evidence="7 9" id="KW-0413">Isomerase</keyword>
<evidence type="ECO:0000256" key="8">
    <source>
        <dbReference type="ARBA" id="ARBA00037071"/>
    </source>
</evidence>
<dbReference type="GO" id="GO:0003755">
    <property type="term" value="F:peptidyl-prolyl cis-trans isomerase activity"/>
    <property type="evidence" value="ECO:0007669"/>
    <property type="project" value="UniProtKB-UniRule"/>
</dbReference>
<comment type="function">
    <text evidence="8">Also involved in hydrogenase metallocenter assembly, probably by participating in the nickel insertion step. This function in hydrogenase biosynthesis requires chaperone activity and the presence of the metal-binding domain, but not PPIase activity.</text>
</comment>
<dbReference type="Pfam" id="PF00254">
    <property type="entry name" value="FKBP_C"/>
    <property type="match status" value="1"/>
</dbReference>
<dbReference type="PANTHER" id="PTHR47861">
    <property type="entry name" value="FKBP-TYPE PEPTIDYL-PROLYL CIS-TRANS ISOMERASE SLYD"/>
    <property type="match status" value="1"/>
</dbReference>
<dbReference type="AlphaFoldDB" id="A0A227KBW0"/>
<dbReference type="SUPFAM" id="SSF54534">
    <property type="entry name" value="FKBP-like"/>
    <property type="match status" value="1"/>
</dbReference>
<organism evidence="12 13">
    <name type="scientific">Turicimonas muris</name>
    <dbReference type="NCBI Taxonomy" id="1796652"/>
    <lineage>
        <taxon>Bacteria</taxon>
        <taxon>Pseudomonadati</taxon>
        <taxon>Pseudomonadota</taxon>
        <taxon>Betaproteobacteria</taxon>
        <taxon>Burkholderiales</taxon>
        <taxon>Sutterellaceae</taxon>
        <taxon>Turicimonas</taxon>
    </lineage>
</organism>
<evidence type="ECO:0000256" key="7">
    <source>
        <dbReference type="ARBA" id="ARBA00023235"/>
    </source>
</evidence>
<evidence type="ECO:0000256" key="3">
    <source>
        <dbReference type="ARBA" id="ARBA00006577"/>
    </source>
</evidence>
<dbReference type="RefSeq" id="WP_066591740.1">
    <property type="nucleotide sequence ID" value="NZ_CAJTBZ010000029.1"/>
</dbReference>
<evidence type="ECO:0000256" key="9">
    <source>
        <dbReference type="PROSITE-ProRule" id="PRU00277"/>
    </source>
</evidence>
<evidence type="ECO:0000256" key="6">
    <source>
        <dbReference type="ARBA" id="ARBA00023186"/>
    </source>
</evidence>
<evidence type="ECO:0000256" key="5">
    <source>
        <dbReference type="ARBA" id="ARBA00023110"/>
    </source>
</evidence>
<gene>
    <name evidence="12" type="ORF">ADH67_12415</name>
</gene>
<dbReference type="Proteomes" id="UP000214610">
    <property type="component" value="Unassembled WGS sequence"/>
</dbReference>
<dbReference type="EC" id="5.2.1.8" evidence="10"/>
<protein>
    <recommendedName>
        <fullName evidence="10">Peptidyl-prolyl cis-trans isomerase</fullName>
        <ecNumber evidence="10">5.2.1.8</ecNumber>
    </recommendedName>
</protein>